<feature type="transmembrane region" description="Helical" evidence="10">
    <location>
        <begin position="64"/>
        <end position="86"/>
    </location>
</feature>
<evidence type="ECO:0000313" key="11">
    <source>
        <dbReference type="EMBL" id="CAK8683173.1"/>
    </source>
</evidence>
<evidence type="ECO:0000256" key="5">
    <source>
        <dbReference type="ARBA" id="ARBA00022737"/>
    </source>
</evidence>
<dbReference type="InterPro" id="IPR018108">
    <property type="entry name" value="MCP_transmembrane"/>
</dbReference>
<feature type="repeat" description="Solcar" evidence="8">
    <location>
        <begin position="103"/>
        <end position="190"/>
    </location>
</feature>
<dbReference type="Pfam" id="PF00153">
    <property type="entry name" value="Mito_carr"/>
    <property type="match status" value="3"/>
</dbReference>
<dbReference type="SUPFAM" id="SSF103506">
    <property type="entry name" value="Mitochondrial carrier"/>
    <property type="match status" value="1"/>
</dbReference>
<keyword evidence="5" id="KW-0677">Repeat</keyword>
<comment type="similarity">
    <text evidence="2 9">Belongs to the mitochondrial carrier (TC 2.A.29) family.</text>
</comment>
<evidence type="ECO:0000256" key="9">
    <source>
        <dbReference type="RuleBase" id="RU000488"/>
    </source>
</evidence>
<keyword evidence="3 9" id="KW-0813">Transport</keyword>
<feature type="transmembrane region" description="Helical" evidence="10">
    <location>
        <begin position="106"/>
        <end position="127"/>
    </location>
</feature>
<keyword evidence="12" id="KW-1185">Reference proteome</keyword>
<accession>A0ABP0FV15</accession>
<dbReference type="PROSITE" id="PS50920">
    <property type="entry name" value="SOLCAR"/>
    <property type="match status" value="3"/>
</dbReference>
<dbReference type="InterPro" id="IPR023395">
    <property type="entry name" value="MCP_dom_sf"/>
</dbReference>
<evidence type="ECO:0000256" key="1">
    <source>
        <dbReference type="ARBA" id="ARBA00004141"/>
    </source>
</evidence>
<feature type="transmembrane region" description="Helical" evidence="10">
    <location>
        <begin position="267"/>
        <end position="288"/>
    </location>
</feature>
<keyword evidence="6 10" id="KW-1133">Transmembrane helix</keyword>
<dbReference type="InterPro" id="IPR044712">
    <property type="entry name" value="SLC25A32-like"/>
</dbReference>
<dbReference type="InterPro" id="IPR002067">
    <property type="entry name" value="MCP"/>
</dbReference>
<evidence type="ECO:0000256" key="10">
    <source>
        <dbReference type="SAM" id="Phobius"/>
    </source>
</evidence>
<comment type="caution">
    <text evidence="11">The sequence shown here is derived from an EMBL/GenBank/DDBJ whole genome shotgun (WGS) entry which is preliminary data.</text>
</comment>
<gene>
    <name evidence="11" type="ORF">CVLEPA_LOCUS14277</name>
</gene>
<comment type="subcellular location">
    <subcellularLocation>
        <location evidence="1">Membrane</location>
        <topology evidence="1">Multi-pass membrane protein</topology>
    </subcellularLocation>
</comment>
<sequence>MSAHFNYKHFVSGVAGGVTSTCILHPLDLIKIRFSVNDGLAVRPQYSSMWDLTKSVWKKNGFQGLYSGVIPNIIGSGMSWGLYFFFYNALKSKLTRKDPTQPPTVAQYLACGVASGSLTLLCTNPIWIAKTRLCLQYEAHGATYKGMLNAITDLYKQNGIRGLYKGFAPGLLGTSHGAVQFLVYEKLKLWNAKRKNVSAEAKMATFDVIAMSAVSKLIAASSTYPYQVIRSRLQEQHRTYRGLRHVISSTWRNEGWKGFYKGLGANLLRVIPACCITFYTYEMMMYYLPASYI</sequence>
<keyword evidence="4 8" id="KW-0812">Transmembrane</keyword>
<dbReference type="Proteomes" id="UP001642483">
    <property type="component" value="Unassembled WGS sequence"/>
</dbReference>
<keyword evidence="7 8" id="KW-0472">Membrane</keyword>
<name>A0ABP0FV15_CLALP</name>
<feature type="repeat" description="Solcar" evidence="8">
    <location>
        <begin position="203"/>
        <end position="287"/>
    </location>
</feature>
<evidence type="ECO:0000256" key="6">
    <source>
        <dbReference type="ARBA" id="ARBA00022989"/>
    </source>
</evidence>
<evidence type="ECO:0000256" key="8">
    <source>
        <dbReference type="PROSITE-ProRule" id="PRU00282"/>
    </source>
</evidence>
<dbReference type="PRINTS" id="PR00926">
    <property type="entry name" value="MITOCARRIER"/>
</dbReference>
<proteinExistence type="inferred from homology"/>
<dbReference type="Gene3D" id="1.50.40.10">
    <property type="entry name" value="Mitochondrial carrier domain"/>
    <property type="match status" value="2"/>
</dbReference>
<evidence type="ECO:0000256" key="4">
    <source>
        <dbReference type="ARBA" id="ARBA00022692"/>
    </source>
</evidence>
<evidence type="ECO:0000313" key="12">
    <source>
        <dbReference type="Proteomes" id="UP001642483"/>
    </source>
</evidence>
<protein>
    <recommendedName>
        <fullName evidence="13">Mitochondrial folate transporter/carrier</fullName>
    </recommendedName>
</protein>
<dbReference type="PANTHER" id="PTHR45683">
    <property type="entry name" value="MITOCHONDRIAL NICOTINAMIDE ADENINE DINUCLEOTIDE TRANSPORTER 1-RELATED-RELATED"/>
    <property type="match status" value="1"/>
</dbReference>
<evidence type="ECO:0000256" key="3">
    <source>
        <dbReference type="ARBA" id="ARBA00022448"/>
    </source>
</evidence>
<evidence type="ECO:0000256" key="2">
    <source>
        <dbReference type="ARBA" id="ARBA00006375"/>
    </source>
</evidence>
<dbReference type="EMBL" id="CAWYQH010000097">
    <property type="protein sequence ID" value="CAK8683173.1"/>
    <property type="molecule type" value="Genomic_DNA"/>
</dbReference>
<reference evidence="11 12" key="1">
    <citation type="submission" date="2024-02" db="EMBL/GenBank/DDBJ databases">
        <authorList>
            <person name="Daric V."/>
            <person name="Darras S."/>
        </authorList>
    </citation>
    <scope>NUCLEOTIDE SEQUENCE [LARGE SCALE GENOMIC DNA]</scope>
</reference>
<evidence type="ECO:0008006" key="13">
    <source>
        <dbReference type="Google" id="ProtNLM"/>
    </source>
</evidence>
<evidence type="ECO:0000256" key="7">
    <source>
        <dbReference type="ARBA" id="ARBA00023136"/>
    </source>
</evidence>
<organism evidence="11 12">
    <name type="scientific">Clavelina lepadiformis</name>
    <name type="common">Light-bulb sea squirt</name>
    <name type="synonym">Ascidia lepadiformis</name>
    <dbReference type="NCBI Taxonomy" id="159417"/>
    <lineage>
        <taxon>Eukaryota</taxon>
        <taxon>Metazoa</taxon>
        <taxon>Chordata</taxon>
        <taxon>Tunicata</taxon>
        <taxon>Ascidiacea</taxon>
        <taxon>Aplousobranchia</taxon>
        <taxon>Clavelinidae</taxon>
        <taxon>Clavelina</taxon>
    </lineage>
</organism>
<feature type="repeat" description="Solcar" evidence="8">
    <location>
        <begin position="7"/>
        <end position="93"/>
    </location>
</feature>